<dbReference type="GO" id="GO:0016491">
    <property type="term" value="F:oxidoreductase activity"/>
    <property type="evidence" value="ECO:0007669"/>
    <property type="project" value="InterPro"/>
</dbReference>
<gene>
    <name evidence="1" type="ORF">RS81_00697</name>
</gene>
<dbReference type="Gene3D" id="2.30.110.10">
    <property type="entry name" value="Electron Transport, Fmn-binding Protein, Chain A"/>
    <property type="match status" value="1"/>
</dbReference>
<dbReference type="STRING" id="92835.RS81_00697"/>
<dbReference type="AlphaFoldDB" id="A0A0M2HBN3"/>
<accession>A0A0M2HBN3</accession>
<dbReference type="InterPro" id="IPR004378">
    <property type="entry name" value="F420H2_quin_Rdtase"/>
</dbReference>
<sequence>MNSTIASALAITPASSARERTIDITTIGAKTGRVRRIEVWFYRVEGEIYLTTSPARRSWYANLLRHPDFTFHLKHGIRADLDAHATPVLDSDARTRLFAAIVDDLNQPRNPAGIPQPVEPLEEWVMGSPLMHVTFPNGENE</sequence>
<evidence type="ECO:0000313" key="1">
    <source>
        <dbReference type="EMBL" id="KJL43904.1"/>
    </source>
</evidence>
<dbReference type="EMBL" id="JYIZ01000035">
    <property type="protein sequence ID" value="KJL43904.1"/>
    <property type="molecule type" value="Genomic_DNA"/>
</dbReference>
<organism evidence="1 2">
    <name type="scientific">Microbacterium terrae</name>
    <dbReference type="NCBI Taxonomy" id="69369"/>
    <lineage>
        <taxon>Bacteria</taxon>
        <taxon>Bacillati</taxon>
        <taxon>Actinomycetota</taxon>
        <taxon>Actinomycetes</taxon>
        <taxon>Micrococcales</taxon>
        <taxon>Microbacteriaceae</taxon>
        <taxon>Microbacterium</taxon>
    </lineage>
</organism>
<proteinExistence type="predicted"/>
<keyword evidence="2" id="KW-1185">Reference proteome</keyword>
<reference evidence="1 2" key="1">
    <citation type="submission" date="2015-02" db="EMBL/GenBank/DDBJ databases">
        <title>Draft genome sequences of ten Microbacterium spp. with emphasis on heavy metal contaminated environments.</title>
        <authorList>
            <person name="Corretto E."/>
        </authorList>
    </citation>
    <scope>NUCLEOTIDE SEQUENCE [LARGE SCALE GENOMIC DNA]</scope>
    <source>
        <strain evidence="1 2">DSM 12510</strain>
    </source>
</reference>
<comment type="caution">
    <text evidence="1">The sequence shown here is derived from an EMBL/GenBank/DDBJ whole genome shotgun (WGS) entry which is preliminary data.</text>
</comment>
<dbReference type="InterPro" id="IPR012349">
    <property type="entry name" value="Split_barrel_FMN-bd"/>
</dbReference>
<dbReference type="Proteomes" id="UP000033956">
    <property type="component" value="Unassembled WGS sequence"/>
</dbReference>
<dbReference type="RefSeq" id="WP_045274736.1">
    <property type="nucleotide sequence ID" value="NZ_BAAAUP010000003.1"/>
</dbReference>
<evidence type="ECO:0008006" key="3">
    <source>
        <dbReference type="Google" id="ProtNLM"/>
    </source>
</evidence>
<name>A0A0M2HBN3_9MICO</name>
<dbReference type="Pfam" id="PF04075">
    <property type="entry name" value="F420H2_quin_red"/>
    <property type="match status" value="1"/>
</dbReference>
<protein>
    <recommendedName>
        <fullName evidence="3">Deazaflavin-dependent nitroreductase</fullName>
    </recommendedName>
</protein>
<evidence type="ECO:0000313" key="2">
    <source>
        <dbReference type="Proteomes" id="UP000033956"/>
    </source>
</evidence>
<dbReference type="PATRIC" id="fig|92835.4.peg.717"/>
<dbReference type="OrthoDB" id="5180322at2"/>